<keyword evidence="4" id="KW-1185">Reference proteome</keyword>
<dbReference type="PROSITE" id="PS51416">
    <property type="entry name" value="MIB_HERC2"/>
    <property type="match status" value="2"/>
</dbReference>
<evidence type="ECO:0008006" key="5">
    <source>
        <dbReference type="Google" id="ProtNLM"/>
    </source>
</evidence>
<dbReference type="GO" id="GO:0016567">
    <property type="term" value="P:protein ubiquitination"/>
    <property type="evidence" value="ECO:0007669"/>
    <property type="project" value="InterPro"/>
</dbReference>
<accession>A0A9K3D269</accession>
<organism evidence="3 4">
    <name type="scientific">Kipferlia bialata</name>
    <dbReference type="NCBI Taxonomy" id="797122"/>
    <lineage>
        <taxon>Eukaryota</taxon>
        <taxon>Metamonada</taxon>
        <taxon>Carpediemonas-like organisms</taxon>
        <taxon>Kipferlia</taxon>
    </lineage>
</organism>
<dbReference type="GO" id="GO:0004842">
    <property type="term" value="F:ubiquitin-protein transferase activity"/>
    <property type="evidence" value="ECO:0007669"/>
    <property type="project" value="InterPro"/>
</dbReference>
<proteinExistence type="predicted"/>
<gene>
    <name evidence="3" type="ORF">KIPB_009347</name>
</gene>
<dbReference type="InterPro" id="IPR010606">
    <property type="entry name" value="Mib_Herc2"/>
</dbReference>
<dbReference type="SUPFAM" id="SSF159034">
    <property type="entry name" value="Mib/herc2 domain-like"/>
    <property type="match status" value="2"/>
</dbReference>
<dbReference type="InterPro" id="IPR052085">
    <property type="entry name" value="WD-SAM-U-box"/>
</dbReference>
<reference evidence="3 4" key="1">
    <citation type="journal article" date="2018" name="PLoS ONE">
        <title>The draft genome of Kipferlia bialata reveals reductive genome evolution in fornicate parasites.</title>
        <authorList>
            <person name="Tanifuji G."/>
            <person name="Takabayashi S."/>
            <person name="Kume K."/>
            <person name="Takagi M."/>
            <person name="Nakayama T."/>
            <person name="Kamikawa R."/>
            <person name="Inagaki Y."/>
            <person name="Hashimoto T."/>
        </authorList>
    </citation>
    <scope>NUCLEOTIDE SEQUENCE [LARGE SCALE GENOMIC DNA]</scope>
    <source>
        <strain evidence="3">NY0173</strain>
    </source>
</reference>
<dbReference type="Pfam" id="PF06701">
    <property type="entry name" value="MIB_HERC2"/>
    <property type="match status" value="2"/>
</dbReference>
<sequence length="259" mass="29201">MGDTPPIPEKYLCPITLEAMRDPVITPDGHSYERSAISEWLNTHPATPLRTPCQKGMLCPNLQLRQEIQDWHSTHNTPLEPLAKREAEEEELVPVKGLTVNANNYVRGARVARGPDWRWGDQDGPKGVGTLGGPYNGEPMSMMVKWDQGHRANYRCGMSANFDLVYIGESDEADYAHPPSHRVVCDDTLQTGARVRRGRDWKYGRQDGCKEGTLVGKHPDRPRWVRVQWDEGDLHSYRAGDDGKYDVAYVEAPPSIPEE</sequence>
<dbReference type="InterPro" id="IPR037252">
    <property type="entry name" value="Mib_Herc2_sf"/>
</dbReference>
<evidence type="ECO:0000259" key="1">
    <source>
        <dbReference type="PROSITE" id="PS51416"/>
    </source>
</evidence>
<dbReference type="SMART" id="SM00504">
    <property type="entry name" value="Ubox"/>
    <property type="match status" value="1"/>
</dbReference>
<dbReference type="Pfam" id="PF04564">
    <property type="entry name" value="U-box"/>
    <property type="match status" value="1"/>
</dbReference>
<dbReference type="PANTHER" id="PTHR46573">
    <property type="entry name" value="WD REPEAT, SAM AND U-BOX DOMAIN-CONTAINING PROTEIN 1"/>
    <property type="match status" value="1"/>
</dbReference>
<feature type="domain" description="MIB/HERC2" evidence="1">
    <location>
        <begin position="97"/>
        <end position="170"/>
    </location>
</feature>
<name>A0A9K3D269_9EUKA</name>
<dbReference type="AlphaFoldDB" id="A0A9K3D269"/>
<dbReference type="GO" id="GO:0046872">
    <property type="term" value="F:metal ion binding"/>
    <property type="evidence" value="ECO:0007669"/>
    <property type="project" value="InterPro"/>
</dbReference>
<feature type="domain" description="U-box" evidence="2">
    <location>
        <begin position="6"/>
        <end position="78"/>
    </location>
</feature>
<dbReference type="CDD" id="cd16655">
    <property type="entry name" value="RING-Ubox_WDSUB1-like"/>
    <property type="match status" value="1"/>
</dbReference>
<dbReference type="PANTHER" id="PTHR46573:SF1">
    <property type="entry name" value="WD REPEAT, SAM AND U-BOX DOMAIN-CONTAINING PROTEIN 1"/>
    <property type="match status" value="1"/>
</dbReference>
<dbReference type="InterPro" id="IPR013083">
    <property type="entry name" value="Znf_RING/FYVE/PHD"/>
</dbReference>
<feature type="non-terminal residue" evidence="3">
    <location>
        <position position="259"/>
    </location>
</feature>
<dbReference type="EMBL" id="BDIP01003145">
    <property type="protein sequence ID" value="GIQ87332.1"/>
    <property type="molecule type" value="Genomic_DNA"/>
</dbReference>
<evidence type="ECO:0000259" key="2">
    <source>
        <dbReference type="PROSITE" id="PS51698"/>
    </source>
</evidence>
<comment type="caution">
    <text evidence="3">The sequence shown here is derived from an EMBL/GenBank/DDBJ whole genome shotgun (WGS) entry which is preliminary data.</text>
</comment>
<protein>
    <recommendedName>
        <fullName evidence="5">U-box domain-containing protein</fullName>
    </recommendedName>
</protein>
<feature type="domain" description="MIB/HERC2" evidence="1">
    <location>
        <begin position="180"/>
        <end position="253"/>
    </location>
</feature>
<dbReference type="InterPro" id="IPR003613">
    <property type="entry name" value="Ubox_domain"/>
</dbReference>
<dbReference type="OrthoDB" id="2122982at2759"/>
<dbReference type="PROSITE" id="PS51698">
    <property type="entry name" value="U_BOX"/>
    <property type="match status" value="1"/>
</dbReference>
<dbReference type="Proteomes" id="UP000265618">
    <property type="component" value="Unassembled WGS sequence"/>
</dbReference>
<dbReference type="SUPFAM" id="SSF57850">
    <property type="entry name" value="RING/U-box"/>
    <property type="match status" value="1"/>
</dbReference>
<evidence type="ECO:0000313" key="3">
    <source>
        <dbReference type="EMBL" id="GIQ87332.1"/>
    </source>
</evidence>
<dbReference type="Gene3D" id="2.30.30.40">
    <property type="entry name" value="SH3 Domains"/>
    <property type="match status" value="2"/>
</dbReference>
<dbReference type="Gene3D" id="3.30.40.10">
    <property type="entry name" value="Zinc/RING finger domain, C3HC4 (zinc finger)"/>
    <property type="match status" value="1"/>
</dbReference>
<evidence type="ECO:0000313" key="4">
    <source>
        <dbReference type="Proteomes" id="UP000265618"/>
    </source>
</evidence>